<comment type="caution">
    <text evidence="1">The sequence shown here is derived from an EMBL/GenBank/DDBJ whole genome shotgun (WGS) entry which is preliminary data.</text>
</comment>
<dbReference type="Proteomes" id="UP001296706">
    <property type="component" value="Unassembled WGS sequence"/>
</dbReference>
<protein>
    <recommendedName>
        <fullName evidence="3">Glycosyl hydrolase family 65</fullName>
    </recommendedName>
</protein>
<dbReference type="InterPro" id="IPR008928">
    <property type="entry name" value="6-hairpin_glycosidase_sf"/>
</dbReference>
<dbReference type="SUPFAM" id="SSF48208">
    <property type="entry name" value="Six-hairpin glycosidases"/>
    <property type="match status" value="1"/>
</dbReference>
<organism evidence="1 2">
    <name type="scientific">Pseudonocardia xinjiangensis</name>
    <dbReference type="NCBI Taxonomy" id="75289"/>
    <lineage>
        <taxon>Bacteria</taxon>
        <taxon>Bacillati</taxon>
        <taxon>Actinomycetota</taxon>
        <taxon>Actinomycetes</taxon>
        <taxon>Pseudonocardiales</taxon>
        <taxon>Pseudonocardiaceae</taxon>
        <taxon>Pseudonocardia</taxon>
    </lineage>
</organism>
<name>A0ABX1RFN1_9PSEU</name>
<dbReference type="EMBL" id="JAAXKY010000062">
    <property type="protein sequence ID" value="NMH79213.1"/>
    <property type="molecule type" value="Genomic_DNA"/>
</dbReference>
<keyword evidence="2" id="KW-1185">Reference proteome</keyword>
<gene>
    <name evidence="1" type="ORF">HF577_19230</name>
</gene>
<evidence type="ECO:0000313" key="2">
    <source>
        <dbReference type="Proteomes" id="UP001296706"/>
    </source>
</evidence>
<evidence type="ECO:0000313" key="1">
    <source>
        <dbReference type="EMBL" id="NMH79213.1"/>
    </source>
</evidence>
<dbReference type="RefSeq" id="WP_169397280.1">
    <property type="nucleotide sequence ID" value="NZ_BAAAJH010000006.1"/>
</dbReference>
<accession>A0ABX1RFN1</accession>
<proteinExistence type="predicted"/>
<dbReference type="Gene3D" id="1.50.10.10">
    <property type="match status" value="1"/>
</dbReference>
<evidence type="ECO:0008006" key="3">
    <source>
        <dbReference type="Google" id="ProtNLM"/>
    </source>
</evidence>
<reference evidence="1 2" key="1">
    <citation type="submission" date="2020-04" db="EMBL/GenBank/DDBJ databases">
        <authorList>
            <person name="Klaysubun C."/>
            <person name="Duangmal K."/>
            <person name="Lipun K."/>
        </authorList>
    </citation>
    <scope>NUCLEOTIDE SEQUENCE [LARGE SCALE GENOMIC DNA]</scope>
    <source>
        <strain evidence="1 2">JCM 11839</strain>
    </source>
</reference>
<sequence>MSSIDRRGLVERHSPVLDGVDPRSALSVGNGEFAFTADVTGLQTFPQLYPVHAPDAAEPGTLLGAQAQWAWHSVPAPVPAPSLESSLRRYASPHGAVDYVDLDGSMDPGGSGDGTAEQAWLRSNPHRLDLGRIGLVRGAPWQPPGPDQLGEAHQRLDLWSGLLESTFRLAGDPVRVQTCAHPGQDVLAVRVLSPALRTGRLALRVAFPYGSTSWSNAADWHRPDAHVSTLEPAAAGFRIRRALDDTRIDVGLRLGSGMHLSRLGPHEFGVHAEGETLELVVAFAPGGRPRQAPPPTFAAVREASEAHWARFWEGGGAVDVTGSADPRAPELQRRIVLSQYLTAVHGAGSLPPAETGLVTNSWRGRFHLEMHWWHAAHFALWGRPELLARSMDWYPGVLDRARETARRQGFAGARWPKQVAPDGRESPSAIGAFLLWQQPHPIHLAELLRRACGDEAVARYGECVLESAAFMADMVVAAEDGFHLGPPLVPAQESYHRERAATADPTFELAYWAWALRVAQRWRAYLGLDPEPRWSEVAEHMAPACVRDGRYTAIATPPYTVRDDHPSMLYALGVVPDTGYVDASTMRATLKDVLADWHWESTWGWDFPAIAMTAARLGEPHLAVDALLLDTPKNTHLPSGHNRQTGRLPVYLPGNGGLLVAVALMAAGWDGGPPGQAPGFPDNGSWTVRWEGIARSP</sequence>
<dbReference type="InterPro" id="IPR012341">
    <property type="entry name" value="6hp_glycosidase-like_sf"/>
</dbReference>